<dbReference type="Proteomes" id="UP000298631">
    <property type="component" value="Chromosome"/>
</dbReference>
<dbReference type="RefSeq" id="WP_137192513.1">
    <property type="nucleotide sequence ID" value="NZ_CP039964.1"/>
</dbReference>
<proteinExistence type="predicted"/>
<name>A0A4P8EEK8_9RHOB</name>
<dbReference type="OrthoDB" id="7531258at2"/>
<dbReference type="InterPro" id="IPR043733">
    <property type="entry name" value="DUF5677"/>
</dbReference>
<dbReference type="EMBL" id="CP039964">
    <property type="protein sequence ID" value="QCO54845.1"/>
    <property type="molecule type" value="Genomic_DNA"/>
</dbReference>
<sequence>MEYEDKLSILDKSLRQAVEDELGTDLLDSDEAGNLYSELFEKVRADCEASSLEGYKNSAPELLAEMRVDARGFEERNFERWKPSFDHIEMMWSIAQELGEMHGKAIKAEGGEDDNPVMAALAHIFPRALLVTQEIICLLKGGFPDGAFARWRSLHELTVTAMFIEKHGEAAAIPYFLSFRFAERNAAKRRNLSSDLTGIRCFTVDEMAVFEARCDEAERILGRSVGKGETAGEWPKIMQKHPQFDKIEKDVGMDIGRPVYKMASTHTHANHRPMGDLLGMFEADAEAHLVGPSNSGFVTPLRMTAVTLAQITMTYLFHGANADRIVHADTMAALAEQMATIAKENERVTREAFDEKAKAESGPKN</sequence>
<evidence type="ECO:0000313" key="2">
    <source>
        <dbReference type="Proteomes" id="UP000298631"/>
    </source>
</evidence>
<gene>
    <name evidence="1" type="ORF">EOK75_03000</name>
</gene>
<accession>A0A4P8EEK8</accession>
<organism evidence="1 2">
    <name type="scientific">Pseudorhodobacter turbinis</name>
    <dbReference type="NCBI Taxonomy" id="2500533"/>
    <lineage>
        <taxon>Bacteria</taxon>
        <taxon>Pseudomonadati</taxon>
        <taxon>Pseudomonadota</taxon>
        <taxon>Alphaproteobacteria</taxon>
        <taxon>Rhodobacterales</taxon>
        <taxon>Paracoccaceae</taxon>
        <taxon>Pseudorhodobacter</taxon>
    </lineage>
</organism>
<dbReference type="AlphaFoldDB" id="A0A4P8EEK8"/>
<evidence type="ECO:0000313" key="1">
    <source>
        <dbReference type="EMBL" id="QCO54845.1"/>
    </source>
</evidence>
<dbReference type="KEGG" id="pseb:EOK75_03000"/>
<keyword evidence="2" id="KW-1185">Reference proteome</keyword>
<protein>
    <submittedName>
        <fullName evidence="1">Uncharacterized protein</fullName>
    </submittedName>
</protein>
<dbReference type="Pfam" id="PF18928">
    <property type="entry name" value="DUF5677"/>
    <property type="match status" value="1"/>
</dbReference>
<reference evidence="1 2" key="1">
    <citation type="submission" date="2019-05" db="EMBL/GenBank/DDBJ databases">
        <title>Pseudorhodobacter turbinis sp. nov., isolated from the gut of the Korean turban shell.</title>
        <authorList>
            <person name="Jeong Y.-S."/>
            <person name="Kang W.-R."/>
            <person name="Bae J.-W."/>
        </authorList>
    </citation>
    <scope>NUCLEOTIDE SEQUENCE [LARGE SCALE GENOMIC DNA]</scope>
    <source>
        <strain evidence="1 2">S12M18</strain>
    </source>
</reference>